<evidence type="ECO:0000313" key="3">
    <source>
        <dbReference type="Proteomes" id="UP000235670"/>
    </source>
</evidence>
<comment type="caution">
    <text evidence="2">The sequence shown here is derived from an EMBL/GenBank/DDBJ whole genome shotgun (WGS) entry which is preliminary data.</text>
</comment>
<reference evidence="2 3" key="1">
    <citation type="submission" date="2017-09" db="EMBL/GenBank/DDBJ databases">
        <title>Bacterial strain isolated from the female urinary microbiota.</title>
        <authorList>
            <person name="Thomas-White K."/>
            <person name="Kumar N."/>
            <person name="Forster S."/>
            <person name="Putonti C."/>
            <person name="Lawley T."/>
            <person name="Wolfe A.J."/>
        </authorList>
    </citation>
    <scope>NUCLEOTIDE SEQUENCE [LARGE SCALE GENOMIC DNA]</scope>
    <source>
        <strain evidence="2 3">UMB0186</strain>
    </source>
</reference>
<evidence type="ECO:0000256" key="1">
    <source>
        <dbReference type="SAM" id="Coils"/>
    </source>
</evidence>
<proteinExistence type="predicted"/>
<dbReference type="EMBL" id="PNGT01000004">
    <property type="protein sequence ID" value="PMC52434.1"/>
    <property type="molecule type" value="Genomic_DNA"/>
</dbReference>
<name>A0A2N6SER6_9BACL</name>
<dbReference type="Gene3D" id="3.40.50.1820">
    <property type="entry name" value="alpha/beta hydrolase"/>
    <property type="match status" value="1"/>
</dbReference>
<evidence type="ECO:0000313" key="2">
    <source>
        <dbReference type="EMBL" id="PMC52434.1"/>
    </source>
</evidence>
<dbReference type="RefSeq" id="WP_102189800.1">
    <property type="nucleotide sequence ID" value="NZ_PNGT01000004.1"/>
</dbReference>
<feature type="coiled-coil region" evidence="1">
    <location>
        <begin position="287"/>
        <end position="331"/>
    </location>
</feature>
<keyword evidence="1" id="KW-0175">Coiled coil</keyword>
<gene>
    <name evidence="2" type="ORF">CJ218_04745</name>
</gene>
<evidence type="ECO:0008006" key="4">
    <source>
        <dbReference type="Google" id="ProtNLM"/>
    </source>
</evidence>
<dbReference type="AlphaFoldDB" id="A0A2N6SER6"/>
<dbReference type="InterPro" id="IPR029058">
    <property type="entry name" value="AB_hydrolase_fold"/>
</dbReference>
<protein>
    <recommendedName>
        <fullName evidence="4">DUF2974 domain-containing protein</fullName>
    </recommendedName>
</protein>
<organism evidence="2 3">
    <name type="scientific">Gemella sanguinis</name>
    <dbReference type="NCBI Taxonomy" id="84135"/>
    <lineage>
        <taxon>Bacteria</taxon>
        <taxon>Bacillati</taxon>
        <taxon>Bacillota</taxon>
        <taxon>Bacilli</taxon>
        <taxon>Bacillales</taxon>
        <taxon>Gemellaceae</taxon>
        <taxon>Gemella</taxon>
    </lineage>
</organism>
<dbReference type="NCBIfam" id="NF047388">
    <property type="entry name" value="SA1320_fam"/>
    <property type="match status" value="1"/>
</dbReference>
<dbReference type="SUPFAM" id="SSF53474">
    <property type="entry name" value="alpha/beta-Hydrolases"/>
    <property type="match status" value="1"/>
</dbReference>
<sequence length="750" mass="84551">MSDKEYKSISEKVYDITNETKKISSDEKKYKVLYKESNSTNGMKAAAVAPVDDNGNVDTSKIIIAYAGTGDLNDVRVDRDEVVFGLKYPGSQIDTSEKFAKKMRQEYPNSDFNFTGHSLGGYLAVHNAAENKSQATVFNAPDASNSMNRDQIDFVLNNPGLIKNYRHPKDIIGNHGGDKLGIAIYVDSDTNGYGIPLISNAFDIGFKYHAIKSWNNFDKDGNLLDKNGNIVRKIDLKELDIDGDGKIDFRLDQKNLEEEPLFSPTFTEKINGGLEIKINYESLKYLSNQLMNAIRDLETALNMLNSAEVYNNELSNKKENRKETLEQYVINHLEQMNVISMIEKLDKLFNDIDDNKEKYSHVGDYNPKTFSIQFHNTGKTMWVEADDHLFNYSSVEGRLVEVVNSSNEVAKSLRRASIVDVIKSHANGPMISLNVRSEMGRAGEGIINSFKDRIRESFKGENNRSGFDDGIVDALKEVIRVEKQNVQTLINCFQYMNSAVQITAYSFNESDTDLGNKLKENQQVVGNYQVPTVTSDYNTFLKQTNVFDDIEVVKAFDKQVDTRTEELSGEMINKLGNYFNSVASRAKDILNKVTENKYYVENVVEKYPIQIYHKTIGSKDKTYYGSVESCISEAASIKEVGEISKGIEEKHSRLLPDIENVLLNLPRLNQSLKGSLEELIYGYDNLSGILKAHNSVNDILNKINRQASGFNSLLKENRGQTINKATVRLEEVINTTNNVNTMIEDCFGGH</sequence>
<accession>A0A2N6SER6</accession>
<dbReference type="OrthoDB" id="6450827at2"/>
<dbReference type="Proteomes" id="UP000235670">
    <property type="component" value="Unassembled WGS sequence"/>
</dbReference>
<dbReference type="Pfam" id="PF26363">
    <property type="entry name" value="Phospholipase-like"/>
    <property type="match status" value="1"/>
</dbReference>